<dbReference type="PANTHER" id="PTHR33164:SF104">
    <property type="entry name" value="TRANSCRIPTIONAL REGULATORY PROTEIN"/>
    <property type="match status" value="1"/>
</dbReference>
<dbReference type="InterPro" id="IPR036388">
    <property type="entry name" value="WH-like_DNA-bd_sf"/>
</dbReference>
<evidence type="ECO:0000259" key="1">
    <source>
        <dbReference type="PROSITE" id="PS50995"/>
    </source>
</evidence>
<dbReference type="SMART" id="SM00347">
    <property type="entry name" value="HTH_MARR"/>
    <property type="match status" value="1"/>
</dbReference>
<proteinExistence type="predicted"/>
<dbReference type="OrthoDB" id="3237509at2"/>
<dbReference type="InterPro" id="IPR036390">
    <property type="entry name" value="WH_DNA-bd_sf"/>
</dbReference>
<dbReference type="Proteomes" id="UP000463857">
    <property type="component" value="Chromosome"/>
</dbReference>
<dbReference type="InterPro" id="IPR000835">
    <property type="entry name" value="HTH_MarR-typ"/>
</dbReference>
<keyword evidence="3" id="KW-1185">Reference proteome</keyword>
<reference evidence="2 3" key="1">
    <citation type="journal article" date="2018" name="Int. J. Syst. Evol. Microbiol.">
        <title>Epidermidibacterium keratini gen. nov., sp. nov., a member of the family Sporichthyaceae, isolated from keratin epidermis.</title>
        <authorList>
            <person name="Lee D.G."/>
            <person name="Trujillo M.E."/>
            <person name="Kang S."/>
            <person name="Nam J.J."/>
            <person name="Kim Y.J."/>
        </authorList>
    </citation>
    <scope>NUCLEOTIDE SEQUENCE [LARGE SCALE GENOMIC DNA]</scope>
    <source>
        <strain evidence="2 3">EPI-7</strain>
    </source>
</reference>
<dbReference type="InParanoid" id="A0A7L4YTR0"/>
<dbReference type="SUPFAM" id="SSF46785">
    <property type="entry name" value="Winged helix' DNA-binding domain"/>
    <property type="match status" value="1"/>
</dbReference>
<feature type="domain" description="HTH marR-type" evidence="1">
    <location>
        <begin position="27"/>
        <end position="162"/>
    </location>
</feature>
<dbReference type="PROSITE" id="PS50995">
    <property type="entry name" value="HTH_MARR_2"/>
    <property type="match status" value="1"/>
</dbReference>
<dbReference type="PRINTS" id="PR00598">
    <property type="entry name" value="HTHMARR"/>
</dbReference>
<accession>A0A7L4YTR0</accession>
<gene>
    <name evidence="2" type="ORF">EK0264_13615</name>
</gene>
<dbReference type="KEGG" id="eke:EK0264_13615"/>
<dbReference type="InterPro" id="IPR039422">
    <property type="entry name" value="MarR/SlyA-like"/>
</dbReference>
<dbReference type="GO" id="GO:0003700">
    <property type="term" value="F:DNA-binding transcription factor activity"/>
    <property type="evidence" value="ECO:0007669"/>
    <property type="project" value="InterPro"/>
</dbReference>
<dbReference type="Gene3D" id="1.10.10.10">
    <property type="entry name" value="Winged helix-like DNA-binding domain superfamily/Winged helix DNA-binding domain"/>
    <property type="match status" value="1"/>
</dbReference>
<protein>
    <submittedName>
        <fullName evidence="2">MarR family transcriptional regulator</fullName>
    </submittedName>
</protein>
<sequence>MTVRKPDAVDEIADAWARELPDAPNASIGVITRIWRIAKLLEEDRRATMRRLGMDVTTRNLLSTLRRSGPPYRLSISEIARQAGVTPGAVSQWVSTNEREGMVVRERSDRDGRAVFVALTDDGKRRIDAVVVDLLSHEDELVAGLSGRQVDQLAGLLKKLMSSLEDRER</sequence>
<dbReference type="PANTHER" id="PTHR33164">
    <property type="entry name" value="TRANSCRIPTIONAL REGULATOR, MARR FAMILY"/>
    <property type="match status" value="1"/>
</dbReference>
<dbReference type="EMBL" id="CP047156">
    <property type="protein sequence ID" value="QHC02442.1"/>
    <property type="molecule type" value="Genomic_DNA"/>
</dbReference>
<organism evidence="2 3">
    <name type="scientific">Epidermidibacterium keratini</name>
    <dbReference type="NCBI Taxonomy" id="1891644"/>
    <lineage>
        <taxon>Bacteria</taxon>
        <taxon>Bacillati</taxon>
        <taxon>Actinomycetota</taxon>
        <taxon>Actinomycetes</taxon>
        <taxon>Sporichthyales</taxon>
        <taxon>Sporichthyaceae</taxon>
        <taxon>Epidermidibacterium</taxon>
    </lineage>
</organism>
<evidence type="ECO:0000313" key="3">
    <source>
        <dbReference type="Proteomes" id="UP000463857"/>
    </source>
</evidence>
<name>A0A7L4YTR0_9ACTN</name>
<dbReference type="GO" id="GO:0006950">
    <property type="term" value="P:response to stress"/>
    <property type="evidence" value="ECO:0007669"/>
    <property type="project" value="TreeGrafter"/>
</dbReference>
<dbReference type="AlphaFoldDB" id="A0A7L4YTR0"/>
<dbReference type="Pfam" id="PF12802">
    <property type="entry name" value="MarR_2"/>
    <property type="match status" value="1"/>
</dbReference>
<evidence type="ECO:0000313" key="2">
    <source>
        <dbReference type="EMBL" id="QHC02442.1"/>
    </source>
</evidence>